<reference evidence="2 3" key="1">
    <citation type="journal article" date="2017" name="Int. J. Parasitol.">
        <title>The genome of the protozoan parasite Cystoisospora suis and a reverse vaccinology approach to identify vaccine candidates.</title>
        <authorList>
            <person name="Palmieri N."/>
            <person name="Shrestha A."/>
            <person name="Ruttkowski B."/>
            <person name="Beck T."/>
            <person name="Vogl C."/>
            <person name="Tomley F."/>
            <person name="Blake D.P."/>
            <person name="Joachim A."/>
        </authorList>
    </citation>
    <scope>NUCLEOTIDE SEQUENCE [LARGE SCALE GENOMIC DNA]</scope>
    <source>
        <strain evidence="2 3">Wien I</strain>
    </source>
</reference>
<dbReference type="VEuPathDB" id="ToxoDB:CSUI_008531"/>
<name>A0A2C6KMG1_9APIC</name>
<organism evidence="2 3">
    <name type="scientific">Cystoisospora suis</name>
    <dbReference type="NCBI Taxonomy" id="483139"/>
    <lineage>
        <taxon>Eukaryota</taxon>
        <taxon>Sar</taxon>
        <taxon>Alveolata</taxon>
        <taxon>Apicomplexa</taxon>
        <taxon>Conoidasida</taxon>
        <taxon>Coccidia</taxon>
        <taxon>Eucoccidiorida</taxon>
        <taxon>Eimeriorina</taxon>
        <taxon>Sarcocystidae</taxon>
        <taxon>Cystoisospora</taxon>
    </lineage>
</organism>
<keyword evidence="1" id="KW-0812">Transmembrane</keyword>
<evidence type="ECO:0000313" key="2">
    <source>
        <dbReference type="EMBL" id="PHJ17644.1"/>
    </source>
</evidence>
<dbReference type="AlphaFoldDB" id="A0A2C6KMG1"/>
<protein>
    <recommendedName>
        <fullName evidence="4">Transmembrane protein</fullName>
    </recommendedName>
</protein>
<evidence type="ECO:0000313" key="3">
    <source>
        <dbReference type="Proteomes" id="UP000221165"/>
    </source>
</evidence>
<dbReference type="GeneID" id="94431871"/>
<keyword evidence="3" id="KW-1185">Reference proteome</keyword>
<sequence length="60" mass="7141">GNEEEEEEGKDVFFYTSEIRLKEKILTVATAIDFFSLSFFLSFFFFFLLLFLLLLREGQD</sequence>
<keyword evidence="1" id="KW-0472">Membrane</keyword>
<evidence type="ECO:0000256" key="1">
    <source>
        <dbReference type="SAM" id="Phobius"/>
    </source>
</evidence>
<comment type="caution">
    <text evidence="2">The sequence shown here is derived from an EMBL/GenBank/DDBJ whole genome shotgun (WGS) entry which is preliminary data.</text>
</comment>
<dbReference type="Proteomes" id="UP000221165">
    <property type="component" value="Unassembled WGS sequence"/>
</dbReference>
<keyword evidence="1" id="KW-1133">Transmembrane helix</keyword>
<feature type="non-terminal residue" evidence="2">
    <location>
        <position position="1"/>
    </location>
</feature>
<feature type="transmembrane region" description="Helical" evidence="1">
    <location>
        <begin position="34"/>
        <end position="55"/>
    </location>
</feature>
<gene>
    <name evidence="2" type="ORF">CSUI_008531</name>
</gene>
<proteinExistence type="predicted"/>
<dbReference type="RefSeq" id="XP_067919362.1">
    <property type="nucleotide sequence ID" value="XM_068068660.1"/>
</dbReference>
<dbReference type="EMBL" id="MIGC01004795">
    <property type="protein sequence ID" value="PHJ17644.1"/>
    <property type="molecule type" value="Genomic_DNA"/>
</dbReference>
<evidence type="ECO:0008006" key="4">
    <source>
        <dbReference type="Google" id="ProtNLM"/>
    </source>
</evidence>
<accession>A0A2C6KMG1</accession>